<dbReference type="GO" id="GO:0016814">
    <property type="term" value="F:hydrolase activity, acting on carbon-nitrogen (but not peptide) bonds, in cyclic amidines"/>
    <property type="evidence" value="ECO:0007669"/>
    <property type="project" value="TreeGrafter"/>
</dbReference>
<sequence>MVYHFGMADLLLSNVRPWGAEPVDIEITSDRITGTRPAGETPQTPASSAVVDGQGMLALPGFINAHAHVDKSWWNQPWVSYGGEPGTQGRIAHERAERDKYAIPSVPGARAILEQFLIHGTTATRSHVDVDLGVGLRGIESVREAAAELDGAVQVEIVAFPQDGVIRRPGVLELLDAAAAAGATSIGGIDPCTIDRDPVAQLDGLFEIAERRDVGIDIHLHDGGELGGFTCDLIVDRVRRSGLHGRVNVSHGFALGELAPARQADLLDELAELGISWTTVAPVRSAPLPWRAMRDRIGLGLGTDGIRDLWSPFGDGDMLRIALAFARLHGLRTDEELSYAVELAGTRAAAFVGRDQHSLELGSRADIVLVDAQNVPDALVRVPRRDLVLAGGRVVAAGGDLQQ</sequence>
<dbReference type="InterPro" id="IPR011059">
    <property type="entry name" value="Metal-dep_hydrolase_composite"/>
</dbReference>
<dbReference type="PANTHER" id="PTHR32027:SF9">
    <property type="entry name" value="BLL3847 PROTEIN"/>
    <property type="match status" value="1"/>
</dbReference>
<dbReference type="NCBIfam" id="NF004636">
    <property type="entry name" value="PRK05985.1"/>
    <property type="match status" value="1"/>
</dbReference>
<keyword evidence="3" id="KW-1185">Reference proteome</keyword>
<dbReference type="EMBL" id="FNTX01000001">
    <property type="protein sequence ID" value="SED94982.1"/>
    <property type="molecule type" value="Genomic_DNA"/>
</dbReference>
<accession>A0A1H5EV56</accession>
<evidence type="ECO:0000259" key="1">
    <source>
        <dbReference type="Pfam" id="PF07969"/>
    </source>
</evidence>
<evidence type="ECO:0000313" key="2">
    <source>
        <dbReference type="EMBL" id="SED94982.1"/>
    </source>
</evidence>
<gene>
    <name evidence="2" type="ORF">SAMN04488554_1139</name>
</gene>
<proteinExistence type="predicted"/>
<reference evidence="3" key="1">
    <citation type="submission" date="2016-10" db="EMBL/GenBank/DDBJ databases">
        <authorList>
            <person name="Varghese N."/>
            <person name="Submissions S."/>
        </authorList>
    </citation>
    <scope>NUCLEOTIDE SEQUENCE [LARGE SCALE GENOMIC DNA]</scope>
    <source>
        <strain evidence="3">DSM 21368</strain>
    </source>
</reference>
<dbReference type="Pfam" id="PF07969">
    <property type="entry name" value="Amidohydro_3"/>
    <property type="match status" value="1"/>
</dbReference>
<dbReference type="PANTHER" id="PTHR32027">
    <property type="entry name" value="CYTOSINE DEAMINASE"/>
    <property type="match status" value="1"/>
</dbReference>
<dbReference type="SUPFAM" id="SSF51338">
    <property type="entry name" value="Composite domain of metallo-dependent hydrolases"/>
    <property type="match status" value="1"/>
</dbReference>
<name>A0A1H5EV56_9MICO</name>
<dbReference type="STRING" id="648782.SAMN04488554_1139"/>
<dbReference type="InterPro" id="IPR052349">
    <property type="entry name" value="Metallo-hydrolase_Enzymes"/>
</dbReference>
<dbReference type="AlphaFoldDB" id="A0A1H5EV56"/>
<dbReference type="SUPFAM" id="SSF51556">
    <property type="entry name" value="Metallo-dependent hydrolases"/>
    <property type="match status" value="1"/>
</dbReference>
<dbReference type="InterPro" id="IPR013108">
    <property type="entry name" value="Amidohydro_3"/>
</dbReference>
<evidence type="ECO:0000313" key="3">
    <source>
        <dbReference type="Proteomes" id="UP000199220"/>
    </source>
</evidence>
<dbReference type="Gene3D" id="3.20.20.140">
    <property type="entry name" value="Metal-dependent hydrolases"/>
    <property type="match status" value="1"/>
</dbReference>
<dbReference type="Proteomes" id="UP000199220">
    <property type="component" value="Unassembled WGS sequence"/>
</dbReference>
<organism evidence="2 3">
    <name type="scientific">Ruania alba</name>
    <dbReference type="NCBI Taxonomy" id="648782"/>
    <lineage>
        <taxon>Bacteria</taxon>
        <taxon>Bacillati</taxon>
        <taxon>Actinomycetota</taxon>
        <taxon>Actinomycetes</taxon>
        <taxon>Micrococcales</taxon>
        <taxon>Ruaniaceae</taxon>
        <taxon>Ruania</taxon>
    </lineage>
</organism>
<dbReference type="Gene3D" id="2.30.40.10">
    <property type="entry name" value="Urease, subunit C, domain 1"/>
    <property type="match status" value="1"/>
</dbReference>
<protein>
    <submittedName>
        <fullName evidence="2">Cytosine deaminase</fullName>
    </submittedName>
</protein>
<dbReference type="InterPro" id="IPR032466">
    <property type="entry name" value="Metal_Hydrolase"/>
</dbReference>
<feature type="domain" description="Amidohydrolase 3" evidence="1">
    <location>
        <begin position="171"/>
        <end position="395"/>
    </location>
</feature>